<dbReference type="GO" id="GO:0099621">
    <property type="term" value="F:undecaprenyl-phosphate 4-deoxy-4-formamido-L-arabinose transferase activity"/>
    <property type="evidence" value="ECO:0007669"/>
    <property type="project" value="UniProtKB-EC"/>
</dbReference>
<dbReference type="RefSeq" id="WP_077832667.1">
    <property type="nucleotide sequence ID" value="NZ_CP096983.1"/>
</dbReference>
<dbReference type="SUPFAM" id="SSF53448">
    <property type="entry name" value="Nucleotide-diphospho-sugar transferases"/>
    <property type="match status" value="1"/>
</dbReference>
<dbReference type="Gene3D" id="3.40.50.720">
    <property type="entry name" value="NAD(P)-binding Rossmann-like Domain"/>
    <property type="match status" value="1"/>
</dbReference>
<keyword evidence="1" id="KW-0808">Transferase</keyword>
<dbReference type="KEGG" id="crw:CROST_020580"/>
<dbReference type="PANTHER" id="PTHR22916">
    <property type="entry name" value="GLYCOSYLTRANSFERASE"/>
    <property type="match status" value="1"/>
</dbReference>
<dbReference type="EC" id="2.4.2.53" evidence="1"/>
<keyword evidence="2" id="KW-1185">Reference proteome</keyword>
<dbReference type="Gene3D" id="3.90.550.10">
    <property type="entry name" value="Spore Coat Polysaccharide Biosynthesis Protein SpsA, Chain A"/>
    <property type="match status" value="1"/>
</dbReference>
<gene>
    <name evidence="1" type="primary">arnC_1</name>
    <name evidence="1" type="ORF">CROST_020580</name>
</gene>
<reference evidence="1 2" key="1">
    <citation type="submission" date="2022-04" db="EMBL/GenBank/DDBJ databases">
        <title>Genome sequence of C. roseum typestrain.</title>
        <authorList>
            <person name="Poehlein A."/>
            <person name="Schoch T."/>
            <person name="Duerre P."/>
            <person name="Daniel R."/>
        </authorList>
    </citation>
    <scope>NUCLEOTIDE SEQUENCE [LARGE SCALE GENOMIC DNA]</scope>
    <source>
        <strain evidence="1 2">DSM 7320</strain>
    </source>
</reference>
<sequence>MNKNQCELSVVMPVYNSEKYLSESIESILKQTYSEFEFIIVNDGSTDKSLDIINDYVSKDNRIKLISRTENKGMVYSLNEGLTIAKGKYLARMDADDISLEKRFEKQINYMKKNDDVDILASKVEVFGDVDEEKKIAHARWYNVDLHKCNDIEKLFLENCYIAHPSVMMKMSTIRQLKGYDLRYKRNEDYNLWLRAISNGYKISMYNEKLIMIRMHSDSKINRDKDNYENIKDIIKSRLSYIKEKFKFENINYVIWGASNGGNIALEKIEEVFCNSTLIGYIDKFKVGKFQNVDIYSPDALKKMNIDYVFIATVPGCKEAKEFLNKNNFVYVKDYLILC</sequence>
<protein>
    <submittedName>
        <fullName evidence="1">Undecaprenyl-phosphate 4-deoxy-4-formamido-L-arabinose transferase</fullName>
        <ecNumber evidence="1">2.4.2.53</ecNumber>
    </submittedName>
</protein>
<dbReference type="GO" id="GO:0016758">
    <property type="term" value="F:hexosyltransferase activity"/>
    <property type="evidence" value="ECO:0007669"/>
    <property type="project" value="UniProtKB-ARBA"/>
</dbReference>
<name>A0A1S8L0Y0_9CLOT</name>
<dbReference type="STRING" id="84029.CROST_37360"/>
<dbReference type="InterPro" id="IPR001173">
    <property type="entry name" value="Glyco_trans_2-like"/>
</dbReference>
<dbReference type="PANTHER" id="PTHR22916:SF3">
    <property type="entry name" value="UDP-GLCNAC:BETAGAL BETA-1,3-N-ACETYLGLUCOSAMINYLTRANSFERASE-LIKE PROTEIN 1"/>
    <property type="match status" value="1"/>
</dbReference>
<evidence type="ECO:0000313" key="2">
    <source>
        <dbReference type="Proteomes" id="UP000190951"/>
    </source>
</evidence>
<dbReference type="Pfam" id="PF00535">
    <property type="entry name" value="Glycos_transf_2"/>
    <property type="match status" value="1"/>
</dbReference>
<dbReference type="Proteomes" id="UP000190951">
    <property type="component" value="Chromosome"/>
</dbReference>
<dbReference type="EMBL" id="CP096983">
    <property type="protein sequence ID" value="URZ11341.1"/>
    <property type="molecule type" value="Genomic_DNA"/>
</dbReference>
<dbReference type="AlphaFoldDB" id="A0A1S8L0Y0"/>
<keyword evidence="1" id="KW-0328">Glycosyltransferase</keyword>
<accession>A0A1S8L0Y0</accession>
<proteinExistence type="predicted"/>
<organism evidence="1 2">
    <name type="scientific">Clostridium felsineum</name>
    <dbReference type="NCBI Taxonomy" id="36839"/>
    <lineage>
        <taxon>Bacteria</taxon>
        <taxon>Bacillati</taxon>
        <taxon>Bacillota</taxon>
        <taxon>Clostridia</taxon>
        <taxon>Eubacteriales</taxon>
        <taxon>Clostridiaceae</taxon>
        <taxon>Clostridium</taxon>
    </lineage>
</organism>
<dbReference type="InterPro" id="IPR029044">
    <property type="entry name" value="Nucleotide-diphossugar_trans"/>
</dbReference>
<evidence type="ECO:0000313" key="1">
    <source>
        <dbReference type="EMBL" id="URZ11341.1"/>
    </source>
</evidence>